<dbReference type="InterPro" id="IPR017732">
    <property type="entry name" value="T4/T6SS_DotU"/>
</dbReference>
<dbReference type="InterPro" id="IPR006665">
    <property type="entry name" value="OmpA-like"/>
</dbReference>
<reference evidence="4" key="1">
    <citation type="journal article" date="2014" name="Int. J. Syst. Evol. Microbiol.">
        <title>Complete genome sequence of Corynebacterium casei LMG S-19264T (=DSM 44701T), isolated from a smear-ripened cheese.</title>
        <authorList>
            <consortium name="US DOE Joint Genome Institute (JGI-PGF)"/>
            <person name="Walter F."/>
            <person name="Albersmeier A."/>
            <person name="Kalinowski J."/>
            <person name="Ruckert C."/>
        </authorList>
    </citation>
    <scope>NUCLEOTIDE SEQUENCE</scope>
    <source>
        <strain evidence="4">KCTC 23732</strain>
    </source>
</reference>
<evidence type="ECO:0000256" key="2">
    <source>
        <dbReference type="SAM" id="Phobius"/>
    </source>
</evidence>
<feature type="transmembrane region" description="Helical" evidence="2">
    <location>
        <begin position="219"/>
        <end position="241"/>
    </location>
</feature>
<gene>
    <name evidence="4" type="ORF">GCM10011450_11270</name>
</gene>
<dbReference type="SUPFAM" id="SSF103088">
    <property type="entry name" value="OmpA-like"/>
    <property type="match status" value="1"/>
</dbReference>
<dbReference type="Pfam" id="PF00691">
    <property type="entry name" value="OmpA"/>
    <property type="match status" value="1"/>
</dbReference>
<dbReference type="RefSeq" id="WP_189384472.1">
    <property type="nucleotide sequence ID" value="NZ_BAABFY010000055.1"/>
</dbReference>
<evidence type="ECO:0000259" key="3">
    <source>
        <dbReference type="PROSITE" id="PS51123"/>
    </source>
</evidence>
<dbReference type="InterPro" id="IPR017733">
    <property type="entry name" value="OmpA-like_dom_proteobacteria"/>
</dbReference>
<dbReference type="Proteomes" id="UP000608345">
    <property type="component" value="Unassembled WGS sequence"/>
</dbReference>
<dbReference type="InterPro" id="IPR036737">
    <property type="entry name" value="OmpA-like_sf"/>
</dbReference>
<dbReference type="InterPro" id="IPR038522">
    <property type="entry name" value="T4/T6SS_DotU_sf"/>
</dbReference>
<dbReference type="PANTHER" id="PTHR38033">
    <property type="entry name" value="MEMBRANE PROTEIN-RELATED"/>
    <property type="match status" value="1"/>
</dbReference>
<dbReference type="CDD" id="cd07185">
    <property type="entry name" value="OmpA_C-like"/>
    <property type="match status" value="1"/>
</dbReference>
<dbReference type="PROSITE" id="PS51123">
    <property type="entry name" value="OMPA_2"/>
    <property type="match status" value="1"/>
</dbReference>
<reference evidence="4" key="2">
    <citation type="submission" date="2020-09" db="EMBL/GenBank/DDBJ databases">
        <authorList>
            <person name="Sun Q."/>
            <person name="Kim S."/>
        </authorList>
    </citation>
    <scope>NUCLEOTIDE SEQUENCE</scope>
    <source>
        <strain evidence="4">KCTC 23732</strain>
    </source>
</reference>
<keyword evidence="5" id="KW-1185">Reference proteome</keyword>
<evidence type="ECO:0000313" key="5">
    <source>
        <dbReference type="Proteomes" id="UP000608345"/>
    </source>
</evidence>
<name>A0A918JJ75_9BURK</name>
<dbReference type="Pfam" id="PF09850">
    <property type="entry name" value="DotU"/>
    <property type="match status" value="1"/>
</dbReference>
<dbReference type="NCBIfam" id="TIGR03349">
    <property type="entry name" value="IV_VI_DotU"/>
    <property type="match status" value="1"/>
</dbReference>
<evidence type="ECO:0000256" key="1">
    <source>
        <dbReference type="PROSITE-ProRule" id="PRU00473"/>
    </source>
</evidence>
<dbReference type="PANTHER" id="PTHR38033:SF1">
    <property type="entry name" value="DOTU FAMILY TYPE IV_VI SECRETION SYSTEM PROTEIN"/>
    <property type="match status" value="1"/>
</dbReference>
<sequence length="432" mass="47570">MQAGNYTDGVTGQWGWQPGLEAVPESLSPGDYVISGSNPLVAAANPLLVLIPQIRNARSHASPSELRLRLIDEIRLFELRAQQAGISNETILGARYCLCTALDEAAALTPWGGGGAWSANSLLVTFHNETWGGEKFFQLLAKLSQNPAPYIDLLELLYYCLALGFEGRYRVADNGRSQLETLRQRLLLILHKARGEYPQALSEHWQDTPVQNQLKRLPVPLWVVAVLAVALGLFSYLGFAWTLGDQSDRLFAGIIGVKPPVLQIVAPIRPETAMPVQLDTPARLARFLAPEIREDLLTVRDEADRSVVVLRGDGLFESGSDAVRSRYLPVLSRVADALNQTQGNILVSGYSDNVPIKTVRFPSNWELSQARADAVKKILDARLDNKLRVRAEGKAEADPVAPNDTPANRARNRRVEITLLVSPIVPARQENE</sequence>
<dbReference type="NCBIfam" id="NF005444">
    <property type="entry name" value="PRK07033.1"/>
    <property type="match status" value="1"/>
</dbReference>
<dbReference type="Gene3D" id="1.25.40.590">
    <property type="entry name" value="Type IV / VI secretion system, DotU"/>
    <property type="match status" value="1"/>
</dbReference>
<keyword evidence="1 2" id="KW-0472">Membrane</keyword>
<evidence type="ECO:0000313" key="4">
    <source>
        <dbReference type="EMBL" id="GGW83036.1"/>
    </source>
</evidence>
<dbReference type="AlphaFoldDB" id="A0A918JJ75"/>
<feature type="domain" description="OmpA-like" evidence="3">
    <location>
        <begin position="303"/>
        <end position="423"/>
    </location>
</feature>
<organism evidence="4 5">
    <name type="scientific">Advenella faeciporci</name>
    <dbReference type="NCBI Taxonomy" id="797535"/>
    <lineage>
        <taxon>Bacteria</taxon>
        <taxon>Pseudomonadati</taxon>
        <taxon>Pseudomonadota</taxon>
        <taxon>Betaproteobacteria</taxon>
        <taxon>Burkholderiales</taxon>
        <taxon>Alcaligenaceae</taxon>
    </lineage>
</organism>
<accession>A0A918JJ75</accession>
<proteinExistence type="predicted"/>
<protein>
    <submittedName>
        <fullName evidence="4">Outer membrane protein</fullName>
    </submittedName>
</protein>
<dbReference type="GO" id="GO:0016020">
    <property type="term" value="C:membrane"/>
    <property type="evidence" value="ECO:0007669"/>
    <property type="project" value="UniProtKB-UniRule"/>
</dbReference>
<dbReference type="Gene3D" id="3.30.1330.60">
    <property type="entry name" value="OmpA-like domain"/>
    <property type="match status" value="1"/>
</dbReference>
<dbReference type="NCBIfam" id="TIGR03350">
    <property type="entry name" value="type_VI_ompA"/>
    <property type="match status" value="1"/>
</dbReference>
<keyword evidence="2" id="KW-0812">Transmembrane</keyword>
<dbReference type="EMBL" id="BMYS01000005">
    <property type="protein sequence ID" value="GGW83036.1"/>
    <property type="molecule type" value="Genomic_DNA"/>
</dbReference>
<keyword evidence="2" id="KW-1133">Transmembrane helix</keyword>
<dbReference type="NCBIfam" id="NF038228">
    <property type="entry name" value="IcmH_DotU_IVB"/>
    <property type="match status" value="1"/>
</dbReference>
<comment type="caution">
    <text evidence="4">The sequence shown here is derived from an EMBL/GenBank/DDBJ whole genome shotgun (WGS) entry which is preliminary data.</text>
</comment>